<evidence type="ECO:0000313" key="2">
    <source>
        <dbReference type="Proteomes" id="UP000256269"/>
    </source>
</evidence>
<accession>A0A3E0HZS2</accession>
<proteinExistence type="predicted"/>
<reference evidence="1 2" key="1">
    <citation type="submission" date="2018-08" db="EMBL/GenBank/DDBJ databases">
        <title>Genomic Encyclopedia of Archaeal and Bacterial Type Strains, Phase II (KMG-II): from individual species to whole genera.</title>
        <authorList>
            <person name="Goeker M."/>
        </authorList>
    </citation>
    <scope>NUCLEOTIDE SEQUENCE [LARGE SCALE GENOMIC DNA]</scope>
    <source>
        <strain evidence="1 2">DSM 45791</strain>
    </source>
</reference>
<protein>
    <submittedName>
        <fullName evidence="1">Uncharacterized protein</fullName>
    </submittedName>
</protein>
<sequence>MTAAGSASASVAINAGIVKDSAHFAFADFTFRDNERLRLTTPGGDSGTASQVFFKGPVVKVSLCSGLFDGRNAEHCDTSFPAIP</sequence>
<evidence type="ECO:0000313" key="1">
    <source>
        <dbReference type="EMBL" id="REH51776.1"/>
    </source>
</evidence>
<organism evidence="1 2">
    <name type="scientific">Kutzneria buriramensis</name>
    <dbReference type="NCBI Taxonomy" id="1045776"/>
    <lineage>
        <taxon>Bacteria</taxon>
        <taxon>Bacillati</taxon>
        <taxon>Actinomycetota</taxon>
        <taxon>Actinomycetes</taxon>
        <taxon>Pseudonocardiales</taxon>
        <taxon>Pseudonocardiaceae</taxon>
        <taxon>Kutzneria</taxon>
    </lineage>
</organism>
<comment type="caution">
    <text evidence="1">The sequence shown here is derived from an EMBL/GenBank/DDBJ whole genome shotgun (WGS) entry which is preliminary data.</text>
</comment>
<dbReference type="AlphaFoldDB" id="A0A3E0HZS2"/>
<gene>
    <name evidence="1" type="ORF">BCF44_103225</name>
</gene>
<dbReference type="EMBL" id="QUNO01000003">
    <property type="protein sequence ID" value="REH51776.1"/>
    <property type="molecule type" value="Genomic_DNA"/>
</dbReference>
<keyword evidence="2" id="KW-1185">Reference proteome</keyword>
<name>A0A3E0HZS2_9PSEU</name>
<dbReference type="RefSeq" id="WP_116173819.1">
    <property type="nucleotide sequence ID" value="NZ_CP144375.1"/>
</dbReference>
<dbReference type="Proteomes" id="UP000256269">
    <property type="component" value="Unassembled WGS sequence"/>
</dbReference>